<dbReference type="AlphaFoldDB" id="A0AAF0B014"/>
<accession>A0AAF0B014</accession>
<evidence type="ECO:0000256" key="11">
    <source>
        <dbReference type="SAM" id="Phobius"/>
    </source>
</evidence>
<comment type="similarity">
    <text evidence="3">Belongs to the PIGS family.</text>
</comment>
<keyword evidence="5 11" id="KW-0812">Transmembrane</keyword>
<feature type="compositionally biased region" description="Basic residues" evidence="10">
    <location>
        <begin position="1"/>
        <end position="11"/>
    </location>
</feature>
<dbReference type="PANTHER" id="PTHR21072">
    <property type="entry name" value="GPI TRANSAMIDASE COMPONENT PIG-S"/>
    <property type="match status" value="1"/>
</dbReference>
<evidence type="ECO:0000256" key="5">
    <source>
        <dbReference type="ARBA" id="ARBA00022692"/>
    </source>
</evidence>
<organism evidence="12 13">
    <name type="scientific">Schizosaccharomyces osmophilus</name>
    <dbReference type="NCBI Taxonomy" id="2545709"/>
    <lineage>
        <taxon>Eukaryota</taxon>
        <taxon>Fungi</taxon>
        <taxon>Dikarya</taxon>
        <taxon>Ascomycota</taxon>
        <taxon>Taphrinomycotina</taxon>
        <taxon>Schizosaccharomycetes</taxon>
        <taxon>Schizosaccharomycetales</taxon>
        <taxon>Schizosaccharomycetaceae</taxon>
        <taxon>Schizosaccharomyces</taxon>
    </lineage>
</organism>
<evidence type="ECO:0000256" key="8">
    <source>
        <dbReference type="ARBA" id="ARBA00023136"/>
    </source>
</evidence>
<gene>
    <name evidence="12" type="primary">gpi17</name>
    <name evidence="12" type="ORF">SOMG_05101</name>
</gene>
<dbReference type="InterPro" id="IPR019540">
    <property type="entry name" value="PtdIno-glycan_biosynth_class_S"/>
</dbReference>
<evidence type="ECO:0000256" key="9">
    <source>
        <dbReference type="ARBA" id="ARBA00023180"/>
    </source>
</evidence>
<dbReference type="Pfam" id="PF10510">
    <property type="entry name" value="PIG-S"/>
    <property type="match status" value="1"/>
</dbReference>
<sequence>MDSHKHKQVSKNKKEQNYSSNDDSKIKRYILLTYYLIILLGVPIWWKTTTYYRASMPFHEMENARYKLESNLQFTPTFRIVDDPAGRITYLSDKLMNEEPQYSFYEIQFTRSEAADYLICLTKSSKNSWYWKGRSLHLDYKEDFSDNEVAIMLVNRLYAVFSPEIMDISAKYSRLTSKNIPATVYNKRSIQFSPQYRILLSLFLGEGSHELNGWEIESAIAKFLQPLTQQLSQIMNLTVESQVQYFVDDPPVTSKEGEYRTAFSDFPKFVNNLEKYLTINPNVREPTLHFLLYVPSKEIQPLKLEDQHGKEVATNSMLLPQWGSIIITNTNKSSSNYLRDIDMKFQFRTISRDLLLLLGVDDYSSFSLNPVIMERMLRQRIAESLVATTDTLLNLSKLIKSIENMAVPKEIQSYAKDALKSLDLAYDTLSERKLSETLSHSTNSFEKAQKALFHPSMVTTVYFPDESKYGIYAPLFAPIMIPLLLSFIKTIRNAVKSMPISLRRQKTKDKRN</sequence>
<dbReference type="GO" id="GO:0006506">
    <property type="term" value="P:GPI anchor biosynthetic process"/>
    <property type="evidence" value="ECO:0007669"/>
    <property type="project" value="UniProtKB-KW"/>
</dbReference>
<keyword evidence="9" id="KW-0325">Glycoprotein</keyword>
<evidence type="ECO:0000256" key="1">
    <source>
        <dbReference type="ARBA" id="ARBA00004477"/>
    </source>
</evidence>
<protein>
    <submittedName>
        <fullName evidence="12">Pig-S</fullName>
    </submittedName>
</protein>
<evidence type="ECO:0000256" key="6">
    <source>
        <dbReference type="ARBA" id="ARBA00022824"/>
    </source>
</evidence>
<feature type="region of interest" description="Disordered" evidence="10">
    <location>
        <begin position="1"/>
        <end position="20"/>
    </location>
</feature>
<keyword evidence="8 11" id="KW-0472">Membrane</keyword>
<evidence type="ECO:0000256" key="10">
    <source>
        <dbReference type="SAM" id="MobiDB-lite"/>
    </source>
</evidence>
<dbReference type="Proteomes" id="UP001212411">
    <property type="component" value="Chromosome 3"/>
</dbReference>
<feature type="transmembrane region" description="Helical" evidence="11">
    <location>
        <begin position="469"/>
        <end position="488"/>
    </location>
</feature>
<proteinExistence type="inferred from homology"/>
<dbReference type="GO" id="GO:0016255">
    <property type="term" value="P:attachment of GPI anchor to protein"/>
    <property type="evidence" value="ECO:0007669"/>
    <property type="project" value="InterPro"/>
</dbReference>
<dbReference type="PANTHER" id="PTHR21072:SF13">
    <property type="entry name" value="GPI TRANSAMIDASE COMPONENT PIG-S"/>
    <property type="match status" value="1"/>
</dbReference>
<dbReference type="GO" id="GO:0042765">
    <property type="term" value="C:GPI-anchor transamidase complex"/>
    <property type="evidence" value="ECO:0007669"/>
    <property type="project" value="InterPro"/>
</dbReference>
<evidence type="ECO:0000256" key="4">
    <source>
        <dbReference type="ARBA" id="ARBA00022502"/>
    </source>
</evidence>
<evidence type="ECO:0000256" key="2">
    <source>
        <dbReference type="ARBA" id="ARBA00004687"/>
    </source>
</evidence>
<keyword evidence="13" id="KW-1185">Reference proteome</keyword>
<evidence type="ECO:0000256" key="3">
    <source>
        <dbReference type="ARBA" id="ARBA00005316"/>
    </source>
</evidence>
<keyword evidence="7 11" id="KW-1133">Transmembrane helix</keyword>
<dbReference type="RefSeq" id="XP_056039711.1">
    <property type="nucleotide sequence ID" value="XM_056183875.1"/>
</dbReference>
<keyword evidence="4" id="KW-0337">GPI-anchor biosynthesis</keyword>
<evidence type="ECO:0000313" key="13">
    <source>
        <dbReference type="Proteomes" id="UP001212411"/>
    </source>
</evidence>
<dbReference type="EMBL" id="CP115613">
    <property type="protein sequence ID" value="WBW75468.1"/>
    <property type="molecule type" value="Genomic_DNA"/>
</dbReference>
<evidence type="ECO:0000256" key="7">
    <source>
        <dbReference type="ARBA" id="ARBA00022989"/>
    </source>
</evidence>
<name>A0AAF0B014_9SCHI</name>
<comment type="pathway">
    <text evidence="2">Glycolipid biosynthesis; glycosylphosphatidylinositol-anchor biosynthesis.</text>
</comment>
<comment type="subcellular location">
    <subcellularLocation>
        <location evidence="1">Endoplasmic reticulum membrane</location>
        <topology evidence="1">Multi-pass membrane protein</topology>
    </subcellularLocation>
</comment>
<dbReference type="GeneID" id="80878564"/>
<evidence type="ECO:0000313" key="12">
    <source>
        <dbReference type="EMBL" id="WBW75468.1"/>
    </source>
</evidence>
<reference evidence="12 13" key="1">
    <citation type="journal article" date="2023" name="G3 (Bethesda)">
        <title>A high-quality reference genome for the fission yeast Schizosaccharomyces osmophilus.</title>
        <authorList>
            <person name="Jia G.S."/>
            <person name="Zhang W.C."/>
            <person name="Liang Y."/>
            <person name="Liu X.H."/>
            <person name="Rhind N."/>
            <person name="Pidoux A."/>
            <person name="Brysch-Herzberg M."/>
            <person name="Du L.L."/>
        </authorList>
    </citation>
    <scope>NUCLEOTIDE SEQUENCE [LARGE SCALE GENOMIC DNA]</scope>
    <source>
        <strain evidence="12 13">CBS 15793</strain>
    </source>
</reference>
<keyword evidence="6" id="KW-0256">Endoplasmic reticulum</keyword>
<feature type="transmembrane region" description="Helical" evidence="11">
    <location>
        <begin position="29"/>
        <end position="46"/>
    </location>
</feature>
<dbReference type="KEGG" id="som:SOMG_05101"/>